<comment type="catalytic activity">
    <reaction evidence="27">
        <text>an N-acylsphing-4-enine + ATP = an N-acylsphing-4-enine 1-phosphate + ADP + H(+)</text>
        <dbReference type="Rhea" id="RHEA:17929"/>
        <dbReference type="ChEBI" id="CHEBI:15378"/>
        <dbReference type="ChEBI" id="CHEBI:30616"/>
        <dbReference type="ChEBI" id="CHEBI:52639"/>
        <dbReference type="ChEBI" id="CHEBI:57674"/>
        <dbReference type="ChEBI" id="CHEBI:456216"/>
        <dbReference type="EC" id="2.7.1.138"/>
    </reaction>
    <physiologicalReaction direction="left-to-right" evidence="27">
        <dbReference type="Rhea" id="RHEA:17930"/>
    </physiologicalReaction>
</comment>
<dbReference type="GO" id="GO:0046513">
    <property type="term" value="P:ceramide biosynthetic process"/>
    <property type="evidence" value="ECO:0007669"/>
    <property type="project" value="TreeGrafter"/>
</dbReference>
<proteinExistence type="inferred from homology"/>
<evidence type="ECO:0000313" key="32">
    <source>
        <dbReference type="Proteomes" id="UP001186944"/>
    </source>
</evidence>
<evidence type="ECO:0000256" key="16">
    <source>
        <dbReference type="ARBA" id="ARBA00024483"/>
    </source>
</evidence>
<evidence type="ECO:0000259" key="30">
    <source>
        <dbReference type="PROSITE" id="PS50146"/>
    </source>
</evidence>
<dbReference type="PANTHER" id="PTHR12358">
    <property type="entry name" value="SPHINGOSINE KINASE"/>
    <property type="match status" value="1"/>
</dbReference>
<keyword evidence="8" id="KW-0418">Kinase</keyword>
<comment type="caution">
    <text evidence="31">The sequence shown here is derived from an EMBL/GenBank/DDBJ whole genome shotgun (WGS) entry which is preliminary data.</text>
</comment>
<evidence type="ECO:0000256" key="9">
    <source>
        <dbReference type="ARBA" id="ARBA00022792"/>
    </source>
</evidence>
<evidence type="ECO:0000256" key="11">
    <source>
        <dbReference type="ARBA" id="ARBA00023098"/>
    </source>
</evidence>
<evidence type="ECO:0000313" key="31">
    <source>
        <dbReference type="EMBL" id="KAK3100613.1"/>
    </source>
</evidence>
<name>A0AA88Y8Z8_PINIB</name>
<evidence type="ECO:0000256" key="5">
    <source>
        <dbReference type="ARBA" id="ARBA00012133"/>
    </source>
</evidence>
<dbReference type="PROSITE" id="PS50146">
    <property type="entry name" value="DAGK"/>
    <property type="match status" value="1"/>
</dbReference>
<dbReference type="EC" id="2.7.1.138" evidence="22"/>
<evidence type="ECO:0000256" key="25">
    <source>
        <dbReference type="ARBA" id="ARBA00030553"/>
    </source>
</evidence>
<comment type="catalytic activity">
    <reaction evidence="29">
        <text>N-(hexanoyl)sphing-4-enine + ATP = N-hexanoylsphing-4-enine 1-phosphate + ADP + H(+)</text>
        <dbReference type="Rhea" id="RHEA:43312"/>
        <dbReference type="ChEBI" id="CHEBI:15378"/>
        <dbReference type="ChEBI" id="CHEBI:30616"/>
        <dbReference type="ChEBI" id="CHEBI:63867"/>
        <dbReference type="ChEBI" id="CHEBI:82959"/>
        <dbReference type="ChEBI" id="CHEBI:456216"/>
    </reaction>
    <physiologicalReaction direction="left-to-right" evidence="29">
        <dbReference type="Rhea" id="RHEA:43313"/>
    </physiologicalReaction>
</comment>
<evidence type="ECO:0000256" key="29">
    <source>
        <dbReference type="ARBA" id="ARBA00048876"/>
    </source>
</evidence>
<dbReference type="GO" id="GO:0046512">
    <property type="term" value="P:sphingosine biosynthetic process"/>
    <property type="evidence" value="ECO:0007669"/>
    <property type="project" value="TreeGrafter"/>
</dbReference>
<comment type="subcellular location">
    <subcellularLocation>
        <location evidence="3">Mitochondrion inner membrane</location>
        <topology evidence="3">Peripheral membrane protein</topology>
    </subcellularLocation>
    <subcellularLocation>
        <location evidence="2">Mitochondrion intermembrane space</location>
    </subcellularLocation>
</comment>
<evidence type="ECO:0000256" key="17">
    <source>
        <dbReference type="ARBA" id="ARBA00024505"/>
    </source>
</evidence>
<comment type="catalytic activity">
    <reaction evidence="26">
        <text>a 2-acylglycerol + ATP = a 2-acyl-sn-glycerol 3-phosphate + ADP + H(+)</text>
        <dbReference type="Rhea" id="RHEA:39847"/>
        <dbReference type="ChEBI" id="CHEBI:15378"/>
        <dbReference type="ChEBI" id="CHEBI:17389"/>
        <dbReference type="ChEBI" id="CHEBI:30616"/>
        <dbReference type="ChEBI" id="CHEBI:64982"/>
        <dbReference type="ChEBI" id="CHEBI:456216"/>
    </reaction>
    <physiologicalReaction direction="left-to-right" evidence="26">
        <dbReference type="Rhea" id="RHEA:39848"/>
    </physiologicalReaction>
</comment>
<comment type="pathway">
    <text evidence="4">Lipid metabolism; glycerolipid metabolism.</text>
</comment>
<keyword evidence="10" id="KW-0067">ATP-binding</keyword>
<gene>
    <name evidence="31" type="ORF">FSP39_022619</name>
</gene>
<reference evidence="31" key="1">
    <citation type="submission" date="2019-08" db="EMBL/GenBank/DDBJ databases">
        <title>The improved chromosome-level genome for the pearl oyster Pinctada fucata martensii using PacBio sequencing and Hi-C.</title>
        <authorList>
            <person name="Zheng Z."/>
        </authorList>
    </citation>
    <scope>NUCLEOTIDE SEQUENCE</scope>
    <source>
        <strain evidence="31">ZZ-2019</strain>
        <tissue evidence="31">Adductor muscle</tissue>
    </source>
</reference>
<dbReference type="InterPro" id="IPR050187">
    <property type="entry name" value="Lipid_Phosphate_FormReg"/>
</dbReference>
<dbReference type="EC" id="2.7.1.94" evidence="23"/>
<dbReference type="Gene3D" id="2.60.200.40">
    <property type="match status" value="1"/>
</dbReference>
<evidence type="ECO:0000256" key="13">
    <source>
        <dbReference type="ARBA" id="ARBA00023136"/>
    </source>
</evidence>
<comment type="catalytic activity">
    <reaction evidence="19">
        <text>2-(5Z,8Z,11Z,14Z-eicosatetraenoyl)-glycerol + ATP = 2-(5Z,8Z,11Z,14Z-eicosatetraenoyl)-sn-glycero-3-phosphate + ADP + H(+)</text>
        <dbReference type="Rhea" id="RHEA:43316"/>
        <dbReference type="ChEBI" id="CHEBI:15378"/>
        <dbReference type="ChEBI" id="CHEBI:30616"/>
        <dbReference type="ChEBI" id="CHEBI:52392"/>
        <dbReference type="ChEBI" id="CHEBI:78209"/>
        <dbReference type="ChEBI" id="CHEBI:456216"/>
    </reaction>
    <physiologicalReaction direction="left-to-right" evidence="19">
        <dbReference type="Rhea" id="RHEA:43317"/>
    </physiologicalReaction>
</comment>
<keyword evidence="11" id="KW-0443">Lipid metabolism</keyword>
<protein>
    <recommendedName>
        <fullName evidence="24">Acylglycerol kinase, mitochondrial</fullName>
        <ecNumber evidence="5">2.7.1.107</ecNumber>
        <ecNumber evidence="22">2.7.1.138</ecNumber>
        <ecNumber evidence="23">2.7.1.94</ecNumber>
    </recommendedName>
    <alternativeName>
        <fullName evidence="25">Multiple substrate lipid kinase</fullName>
    </alternativeName>
</protein>
<evidence type="ECO:0000256" key="12">
    <source>
        <dbReference type="ARBA" id="ARBA00023128"/>
    </source>
</evidence>
<dbReference type="InterPro" id="IPR001206">
    <property type="entry name" value="Diacylglycerol_kinase_cat_dom"/>
</dbReference>
<evidence type="ECO:0000256" key="20">
    <source>
        <dbReference type="ARBA" id="ARBA00024636"/>
    </source>
</evidence>
<keyword evidence="7" id="KW-0547">Nucleotide-binding</keyword>
<evidence type="ECO:0000256" key="4">
    <source>
        <dbReference type="ARBA" id="ARBA00005175"/>
    </source>
</evidence>
<evidence type="ECO:0000256" key="1">
    <source>
        <dbReference type="ARBA" id="ARBA00001946"/>
    </source>
</evidence>
<dbReference type="InterPro" id="IPR016064">
    <property type="entry name" value="NAD/diacylglycerol_kinase_sf"/>
</dbReference>
<comment type="cofactor">
    <cofactor evidence="1">
        <name>Mg(2+)</name>
        <dbReference type="ChEBI" id="CHEBI:18420"/>
    </cofactor>
</comment>
<evidence type="ECO:0000256" key="24">
    <source>
        <dbReference type="ARBA" id="ARBA00026142"/>
    </source>
</evidence>
<comment type="catalytic activity">
    <reaction evidence="14">
        <text>1,2-di-(9Z-octadecenoyl)-sn-glycerol + ATP = 1,2-di-(9Z-octadecenoyl)-sn-glycero-3-phosphate + ADP + H(+)</text>
        <dbReference type="Rhea" id="RHEA:40327"/>
        <dbReference type="ChEBI" id="CHEBI:15378"/>
        <dbReference type="ChEBI" id="CHEBI:30616"/>
        <dbReference type="ChEBI" id="CHEBI:52333"/>
        <dbReference type="ChEBI" id="CHEBI:74546"/>
        <dbReference type="ChEBI" id="CHEBI:456216"/>
    </reaction>
    <physiologicalReaction direction="left-to-right" evidence="14">
        <dbReference type="Rhea" id="RHEA:40328"/>
    </physiologicalReaction>
</comment>
<dbReference type="PANTHER" id="PTHR12358:SF31">
    <property type="entry name" value="ACYLGLYCEROL KINASE, MITOCHONDRIAL"/>
    <property type="match status" value="1"/>
</dbReference>
<dbReference type="GO" id="GO:0005524">
    <property type="term" value="F:ATP binding"/>
    <property type="evidence" value="ECO:0007669"/>
    <property type="project" value="UniProtKB-KW"/>
</dbReference>
<dbReference type="Pfam" id="PF00781">
    <property type="entry name" value="DAGK_cat"/>
    <property type="match status" value="1"/>
</dbReference>
<organism evidence="31 32">
    <name type="scientific">Pinctada imbricata</name>
    <name type="common">Atlantic pearl-oyster</name>
    <name type="synonym">Pinctada martensii</name>
    <dbReference type="NCBI Taxonomy" id="66713"/>
    <lineage>
        <taxon>Eukaryota</taxon>
        <taxon>Metazoa</taxon>
        <taxon>Spiralia</taxon>
        <taxon>Lophotrochozoa</taxon>
        <taxon>Mollusca</taxon>
        <taxon>Bivalvia</taxon>
        <taxon>Autobranchia</taxon>
        <taxon>Pteriomorphia</taxon>
        <taxon>Pterioida</taxon>
        <taxon>Pterioidea</taxon>
        <taxon>Pteriidae</taxon>
        <taxon>Pinctada</taxon>
    </lineage>
</organism>
<evidence type="ECO:0000256" key="3">
    <source>
        <dbReference type="ARBA" id="ARBA00004637"/>
    </source>
</evidence>
<evidence type="ECO:0000256" key="6">
    <source>
        <dbReference type="ARBA" id="ARBA00022679"/>
    </source>
</evidence>
<evidence type="ECO:0000256" key="14">
    <source>
        <dbReference type="ARBA" id="ARBA00023371"/>
    </source>
</evidence>
<evidence type="ECO:0000256" key="21">
    <source>
        <dbReference type="ARBA" id="ARBA00025749"/>
    </source>
</evidence>
<feature type="domain" description="DAGKc" evidence="30">
    <location>
        <begin position="12"/>
        <end position="144"/>
    </location>
</feature>
<evidence type="ECO:0000256" key="27">
    <source>
        <dbReference type="ARBA" id="ARBA00048034"/>
    </source>
</evidence>
<dbReference type="Pfam" id="PF19712">
    <property type="entry name" value="AGK_C"/>
    <property type="match status" value="1"/>
</dbReference>
<evidence type="ECO:0000256" key="10">
    <source>
        <dbReference type="ARBA" id="ARBA00022840"/>
    </source>
</evidence>
<evidence type="ECO:0000256" key="23">
    <source>
        <dbReference type="ARBA" id="ARBA00026098"/>
    </source>
</evidence>
<evidence type="ECO:0000256" key="28">
    <source>
        <dbReference type="ARBA" id="ARBA00048663"/>
    </source>
</evidence>
<dbReference type="SUPFAM" id="SSF111331">
    <property type="entry name" value="NAD kinase/diacylglycerol kinase-like"/>
    <property type="match status" value="1"/>
</dbReference>
<dbReference type="GO" id="GO:0047620">
    <property type="term" value="F:acylglycerol kinase activity"/>
    <property type="evidence" value="ECO:0007669"/>
    <property type="project" value="UniProtKB-EC"/>
</dbReference>
<keyword evidence="6" id="KW-0808">Transferase</keyword>
<dbReference type="InterPro" id="IPR017438">
    <property type="entry name" value="ATP-NAD_kinase_N"/>
</dbReference>
<accession>A0AA88Y8Z8</accession>
<evidence type="ECO:0000256" key="22">
    <source>
        <dbReference type="ARBA" id="ARBA00026096"/>
    </source>
</evidence>
<evidence type="ECO:0000256" key="19">
    <source>
        <dbReference type="ARBA" id="ARBA00024556"/>
    </source>
</evidence>
<feature type="non-terminal residue" evidence="31">
    <location>
        <position position="1"/>
    </location>
</feature>
<comment type="catalytic activity">
    <reaction evidence="20">
        <text>1-hexadecanoyl-sn-glycerol + ATP = 1-hexadecanoyl-sn-glycero-3-phosphate + ADP + H(+)</text>
        <dbReference type="Rhea" id="RHEA:43308"/>
        <dbReference type="ChEBI" id="CHEBI:15378"/>
        <dbReference type="ChEBI" id="CHEBI:30616"/>
        <dbReference type="ChEBI" id="CHEBI:57518"/>
        <dbReference type="ChEBI" id="CHEBI:75542"/>
        <dbReference type="ChEBI" id="CHEBI:456216"/>
    </reaction>
    <physiologicalReaction direction="left-to-right" evidence="20">
        <dbReference type="Rhea" id="RHEA:43309"/>
    </physiologicalReaction>
</comment>
<comment type="catalytic activity">
    <reaction evidence="17">
        <text>1-(9Z-octadecenoyl)-sn-glycerol + ATP = 1-(9Z-octadecenoyl)-sn-glycero-3-phosphate + ADP + H(+)</text>
        <dbReference type="Rhea" id="RHEA:41079"/>
        <dbReference type="ChEBI" id="CHEBI:15378"/>
        <dbReference type="ChEBI" id="CHEBI:30616"/>
        <dbReference type="ChEBI" id="CHEBI:74544"/>
        <dbReference type="ChEBI" id="CHEBI:75757"/>
        <dbReference type="ChEBI" id="CHEBI:456216"/>
    </reaction>
    <physiologicalReaction direction="left-to-right" evidence="17">
        <dbReference type="Rhea" id="RHEA:41080"/>
    </physiologicalReaction>
</comment>
<keyword evidence="13" id="KW-0472">Membrane</keyword>
<evidence type="ECO:0000256" key="15">
    <source>
        <dbReference type="ARBA" id="ARBA00023411"/>
    </source>
</evidence>
<keyword evidence="32" id="KW-1185">Reference proteome</keyword>
<evidence type="ECO:0000256" key="8">
    <source>
        <dbReference type="ARBA" id="ARBA00022777"/>
    </source>
</evidence>
<comment type="catalytic activity">
    <reaction evidence="28">
        <text>a monoacylglycerol + ATP = a monoacyl-sn-glycero-3-phosphate + ADP + H(+)</text>
        <dbReference type="Rhea" id="RHEA:19293"/>
        <dbReference type="ChEBI" id="CHEBI:15378"/>
        <dbReference type="ChEBI" id="CHEBI:17408"/>
        <dbReference type="ChEBI" id="CHEBI:30616"/>
        <dbReference type="ChEBI" id="CHEBI:77589"/>
        <dbReference type="ChEBI" id="CHEBI:456216"/>
        <dbReference type="EC" id="2.7.1.94"/>
    </reaction>
    <physiologicalReaction direction="left-to-right" evidence="28">
        <dbReference type="Rhea" id="RHEA:19294"/>
    </physiologicalReaction>
</comment>
<dbReference type="AlphaFoldDB" id="A0AA88Y8Z8"/>
<keyword evidence="9" id="KW-0999">Mitochondrion inner membrane</keyword>
<evidence type="ECO:0000256" key="7">
    <source>
        <dbReference type="ARBA" id="ARBA00022741"/>
    </source>
</evidence>
<dbReference type="GO" id="GO:0001729">
    <property type="term" value="F:ceramide kinase activity"/>
    <property type="evidence" value="ECO:0007669"/>
    <property type="project" value="UniProtKB-EC"/>
</dbReference>
<comment type="similarity">
    <text evidence="21">Belongs to the AGK family.</text>
</comment>
<dbReference type="InterPro" id="IPR045579">
    <property type="entry name" value="AGK_C"/>
</dbReference>
<dbReference type="GO" id="GO:0005758">
    <property type="term" value="C:mitochondrial intermembrane space"/>
    <property type="evidence" value="ECO:0007669"/>
    <property type="project" value="UniProtKB-SubCell"/>
</dbReference>
<evidence type="ECO:0000256" key="2">
    <source>
        <dbReference type="ARBA" id="ARBA00004569"/>
    </source>
</evidence>
<dbReference type="EC" id="2.7.1.107" evidence="5"/>
<dbReference type="GO" id="GO:0004143">
    <property type="term" value="F:ATP-dependent diacylglycerol kinase activity"/>
    <property type="evidence" value="ECO:0007669"/>
    <property type="project" value="UniProtKB-EC"/>
</dbReference>
<comment type="catalytic activity">
    <reaction evidence="15">
        <text>a 1,2-diacyl-sn-glycerol + ATP = a 1,2-diacyl-sn-glycero-3-phosphate + ADP + H(+)</text>
        <dbReference type="Rhea" id="RHEA:10272"/>
        <dbReference type="ChEBI" id="CHEBI:15378"/>
        <dbReference type="ChEBI" id="CHEBI:17815"/>
        <dbReference type="ChEBI" id="CHEBI:30616"/>
        <dbReference type="ChEBI" id="CHEBI:58608"/>
        <dbReference type="ChEBI" id="CHEBI:456216"/>
        <dbReference type="EC" id="2.7.1.107"/>
    </reaction>
    <physiologicalReaction direction="left-to-right" evidence="15">
        <dbReference type="Rhea" id="RHEA:10273"/>
    </physiologicalReaction>
</comment>
<evidence type="ECO:0000256" key="18">
    <source>
        <dbReference type="ARBA" id="ARBA00024512"/>
    </source>
</evidence>
<comment type="catalytic activity">
    <reaction evidence="16">
        <text>1-(5Z,8Z,11Z,14Z-eicosatetraenoyl)-sn-glycerol + ATP = 1-(5Z,8Z,11Z,14Z-eicosatetraenoyl)-sn-glycero-3-phosphate + ADP + H(+)</text>
        <dbReference type="Rhea" id="RHEA:43328"/>
        <dbReference type="ChEBI" id="CHEBI:15378"/>
        <dbReference type="ChEBI" id="CHEBI:30616"/>
        <dbReference type="ChEBI" id="CHEBI:34071"/>
        <dbReference type="ChEBI" id="CHEBI:74938"/>
        <dbReference type="ChEBI" id="CHEBI:456216"/>
    </reaction>
    <physiologicalReaction direction="left-to-right" evidence="16">
        <dbReference type="Rhea" id="RHEA:43329"/>
    </physiologicalReaction>
</comment>
<dbReference type="Gene3D" id="3.40.50.10330">
    <property type="entry name" value="Probable inorganic polyphosphate/atp-NAD kinase, domain 1"/>
    <property type="match status" value="1"/>
</dbReference>
<comment type="catalytic activity">
    <reaction evidence="18">
        <text>a 1-acyl-sn-glycerol + ATP = a 1-acyl-sn-glycero-3-phosphate + ADP + H(+)</text>
        <dbReference type="Rhea" id="RHEA:33747"/>
        <dbReference type="ChEBI" id="CHEBI:15378"/>
        <dbReference type="ChEBI" id="CHEBI:30616"/>
        <dbReference type="ChEBI" id="CHEBI:57970"/>
        <dbReference type="ChEBI" id="CHEBI:64683"/>
        <dbReference type="ChEBI" id="CHEBI:456216"/>
    </reaction>
    <physiologicalReaction direction="left-to-right" evidence="18">
        <dbReference type="Rhea" id="RHEA:33748"/>
    </physiologicalReaction>
</comment>
<dbReference type="EMBL" id="VSWD01000006">
    <property type="protein sequence ID" value="KAK3100613.1"/>
    <property type="molecule type" value="Genomic_DNA"/>
</dbReference>
<keyword evidence="12" id="KW-0496">Mitochondrion</keyword>
<evidence type="ECO:0000256" key="26">
    <source>
        <dbReference type="ARBA" id="ARBA00044480"/>
    </source>
</evidence>
<dbReference type="GO" id="GO:0005743">
    <property type="term" value="C:mitochondrial inner membrane"/>
    <property type="evidence" value="ECO:0007669"/>
    <property type="project" value="UniProtKB-SubCell"/>
</dbReference>
<sequence length="369" mass="41528">QKFGDVKIQIGERPRKVTVFLNPAAATGGALKLFTKNAAPLLHLAGLEVNLVKTEYEGQVKKYLEVLEKKDTDAIVVAGGDGTLLEEFNKKVPIGVIPLGDANRFAKIMYGSDMEQVKFILASTMAVVNGFSKSMDVLKIEGEDGKSTYSMLGLETGAYRDARGKVNKYWYFGPLKYRWTYLRHTLKEWPPLLKAKISYVVATEENMKPKLVKKSQETPTMNKSSWLSFLFGNRPKKSPDIYEETDPDDTGDEVIEEEVTTSELTLMSPFVQQDSHSIKATSAGIGPSELSRTDFIKEGWQRINRGDQKFGCEGNKSMLVKKIKIVPQVPEDSQLWYNIDGENYEAMPIEVRLLRNKINVFYNHVPLPS</sequence>
<dbReference type="Proteomes" id="UP001186944">
    <property type="component" value="Unassembled WGS sequence"/>
</dbReference>